<dbReference type="Proteomes" id="UP000708208">
    <property type="component" value="Unassembled WGS sequence"/>
</dbReference>
<organism evidence="3 4">
    <name type="scientific">Allacma fusca</name>
    <dbReference type="NCBI Taxonomy" id="39272"/>
    <lineage>
        <taxon>Eukaryota</taxon>
        <taxon>Metazoa</taxon>
        <taxon>Ecdysozoa</taxon>
        <taxon>Arthropoda</taxon>
        <taxon>Hexapoda</taxon>
        <taxon>Collembola</taxon>
        <taxon>Symphypleona</taxon>
        <taxon>Sminthuridae</taxon>
        <taxon>Allacma</taxon>
    </lineage>
</organism>
<keyword evidence="1" id="KW-0175">Coiled coil</keyword>
<sequence>MQDFRDRFLLVLFLGIFGVLACVSYYYAKENNEHKTSRLECNIRKLQHQNRKLIPPRELAYREDIHEIIQLFKSINSTLSDVNRRIERLENEKKIHQTFRHVPRKFRRESKML</sequence>
<proteinExistence type="predicted"/>
<evidence type="ECO:0000256" key="2">
    <source>
        <dbReference type="SAM" id="Phobius"/>
    </source>
</evidence>
<reference evidence="3" key="1">
    <citation type="submission" date="2021-06" db="EMBL/GenBank/DDBJ databases">
        <authorList>
            <person name="Hodson N. C."/>
            <person name="Mongue J. A."/>
            <person name="Jaron S. K."/>
        </authorList>
    </citation>
    <scope>NUCLEOTIDE SEQUENCE</scope>
</reference>
<gene>
    <name evidence="3" type="ORF">AFUS01_LOCUS12550</name>
</gene>
<dbReference type="EMBL" id="CAJVCH010099426">
    <property type="protein sequence ID" value="CAG7723463.1"/>
    <property type="molecule type" value="Genomic_DNA"/>
</dbReference>
<comment type="caution">
    <text evidence="3">The sequence shown here is derived from an EMBL/GenBank/DDBJ whole genome shotgun (WGS) entry which is preliminary data.</text>
</comment>
<feature type="coiled-coil region" evidence="1">
    <location>
        <begin position="29"/>
        <end position="92"/>
    </location>
</feature>
<accession>A0A8J2JQ77</accession>
<feature type="transmembrane region" description="Helical" evidence="2">
    <location>
        <begin position="7"/>
        <end position="28"/>
    </location>
</feature>
<keyword evidence="2" id="KW-1133">Transmembrane helix</keyword>
<evidence type="ECO:0000256" key="1">
    <source>
        <dbReference type="SAM" id="Coils"/>
    </source>
</evidence>
<protein>
    <submittedName>
        <fullName evidence="3">Uncharacterized protein</fullName>
    </submittedName>
</protein>
<evidence type="ECO:0000313" key="4">
    <source>
        <dbReference type="Proteomes" id="UP000708208"/>
    </source>
</evidence>
<keyword evidence="4" id="KW-1185">Reference proteome</keyword>
<name>A0A8J2JQ77_9HEXA</name>
<keyword evidence="2" id="KW-0812">Transmembrane</keyword>
<evidence type="ECO:0000313" key="3">
    <source>
        <dbReference type="EMBL" id="CAG7723463.1"/>
    </source>
</evidence>
<keyword evidence="2" id="KW-0472">Membrane</keyword>
<dbReference type="AlphaFoldDB" id="A0A8J2JQ77"/>
<dbReference type="PROSITE" id="PS51257">
    <property type="entry name" value="PROKAR_LIPOPROTEIN"/>
    <property type="match status" value="1"/>
</dbReference>